<evidence type="ECO:0000313" key="9">
    <source>
        <dbReference type="Proteomes" id="UP000623681"/>
    </source>
</evidence>
<dbReference type="Proteomes" id="UP000623681">
    <property type="component" value="Unassembled WGS sequence"/>
</dbReference>
<dbReference type="RefSeq" id="WP_202766950.1">
    <property type="nucleotide sequence ID" value="NZ_JAESWA010000020.1"/>
</dbReference>
<dbReference type="PROSITE" id="PS00699">
    <property type="entry name" value="NITROGENASE_1_1"/>
    <property type="match status" value="1"/>
</dbReference>
<dbReference type="PANTHER" id="PTHR42956">
    <property type="entry name" value="NITROGENASE IRON-MOLYBDENUM COFACTOR BIOSYNTHESIS PROTEIN NIFE"/>
    <property type="match status" value="1"/>
</dbReference>
<comment type="caution">
    <text evidence="8">The sequence shown here is derived from an EMBL/GenBank/DDBJ whole genome shotgun (WGS) entry which is preliminary data.</text>
</comment>
<dbReference type="InterPro" id="IPR000510">
    <property type="entry name" value="Nase/OxRdtase_comp1"/>
</dbReference>
<comment type="function">
    <text evidence="1">This protein may play a role in the biosynthesis of the prosthetic group of nitrogenase (FeMo cofactor).</text>
</comment>
<dbReference type="AlphaFoldDB" id="A0A937FGK6"/>
<dbReference type="InterPro" id="IPR049939">
    <property type="entry name" value="NifE-like"/>
</dbReference>
<dbReference type="Pfam" id="PF00148">
    <property type="entry name" value="Oxidored_nitro"/>
    <property type="match status" value="1"/>
</dbReference>
<organism evidence="8 9">
    <name type="scientific">Clostridium paridis</name>
    <dbReference type="NCBI Taxonomy" id="2803863"/>
    <lineage>
        <taxon>Bacteria</taxon>
        <taxon>Bacillati</taxon>
        <taxon>Bacillota</taxon>
        <taxon>Clostridia</taxon>
        <taxon>Eubacteriales</taxon>
        <taxon>Clostridiaceae</taxon>
        <taxon>Clostridium</taxon>
    </lineage>
</organism>
<dbReference type="InterPro" id="IPR000318">
    <property type="entry name" value="Nase_comp1_CS"/>
</dbReference>
<sequence>MELKSLPEVLEERKDFIFCKDKNHGNSMKCDSESVSGAVSQRACVYCGARVVLNPITDAFHIVHGPIGCASYTWDIRGSLSSGDELYRNSFSTDLREKDIIFGGERRLTGAIEGIMEKHNPKVIFVYATCIVGVIGDDVDAVCRGAERKYGIPVIPVKSPGFAGHKSMGYKAACNALMDLIGREKSPKVKGINILGDFNLSGEMWIIKDYLKSIGVNVVSQITGDAKCEELKRADGAELNIVQCAGSMTYLAKRMENEMGVPYIKVSFFGIEDTVSSLMNIANALKDDEIIKRTKEFIKEEVRKMDKVFDKYKKNLAGKKAAIYVGGGFKAISLIKQFEELEMETVIVGTQTGKKEDYEVISSLVKPGTVILDDANPYELEQFMNEKGADVLVGGVKERPLAYKLGVAFCDHNHERKHPLAGFIGAINFAKEINLTINSPVWKYTK</sequence>
<dbReference type="Gene3D" id="3.40.50.1980">
    <property type="entry name" value="Nitrogenase molybdenum iron protein domain"/>
    <property type="match status" value="1"/>
</dbReference>
<keyword evidence="5 6" id="KW-0535">Nitrogen fixation</keyword>
<accession>A0A937FGK6</accession>
<feature type="domain" description="Nitrogenase/oxidoreductase component 1" evidence="7">
    <location>
        <begin position="44"/>
        <end position="436"/>
    </location>
</feature>
<gene>
    <name evidence="8" type="primary">nifE</name>
    <name evidence="8" type="ORF">JK634_07100</name>
</gene>
<keyword evidence="9" id="KW-1185">Reference proteome</keyword>
<evidence type="ECO:0000313" key="8">
    <source>
        <dbReference type="EMBL" id="MBL4931567.1"/>
    </source>
</evidence>
<dbReference type="PANTHER" id="PTHR42956:SF1">
    <property type="entry name" value="NITROGENASE IRON-MOLYBDENUM COFACTOR BIOSYNTHESIS PROTEIN NIFE"/>
    <property type="match status" value="1"/>
</dbReference>
<evidence type="ECO:0000256" key="5">
    <source>
        <dbReference type="ARBA" id="ARBA00023231"/>
    </source>
</evidence>
<dbReference type="Gene3D" id="3.40.50.12380">
    <property type="entry name" value="Nitrogenase MoFe cofactor biosynthesis protein NifE, C-terminal"/>
    <property type="match status" value="1"/>
</dbReference>
<dbReference type="EMBL" id="JAESWA010000020">
    <property type="protein sequence ID" value="MBL4931567.1"/>
    <property type="molecule type" value="Genomic_DNA"/>
</dbReference>
<evidence type="ECO:0000256" key="4">
    <source>
        <dbReference type="ARBA" id="ARBA00013280"/>
    </source>
</evidence>
<dbReference type="NCBIfam" id="TIGR01283">
    <property type="entry name" value="nifE"/>
    <property type="match status" value="1"/>
</dbReference>
<evidence type="ECO:0000256" key="1">
    <source>
        <dbReference type="ARBA" id="ARBA00003171"/>
    </source>
</evidence>
<protein>
    <recommendedName>
        <fullName evidence="4">Nitrogenase iron-molybdenum cofactor biosynthesis protein NifE</fullName>
    </recommendedName>
</protein>
<proteinExistence type="inferred from homology"/>
<evidence type="ECO:0000256" key="6">
    <source>
        <dbReference type="RuleBase" id="RU004021"/>
    </source>
</evidence>
<dbReference type="GO" id="GO:0065003">
    <property type="term" value="P:protein-containing complex assembly"/>
    <property type="evidence" value="ECO:0007669"/>
    <property type="project" value="InterPro"/>
</dbReference>
<evidence type="ECO:0000259" key="7">
    <source>
        <dbReference type="Pfam" id="PF00148"/>
    </source>
</evidence>
<evidence type="ECO:0000256" key="2">
    <source>
        <dbReference type="ARBA" id="ARBA00005155"/>
    </source>
</evidence>
<dbReference type="SUPFAM" id="SSF53807">
    <property type="entry name" value="Helical backbone' metal receptor"/>
    <property type="match status" value="1"/>
</dbReference>
<dbReference type="InterPro" id="IPR005973">
    <property type="entry name" value="NifE"/>
</dbReference>
<comment type="pathway">
    <text evidence="2">Cofactor biosynthesis; Fe-Mo cofactor biosynthesis.</text>
</comment>
<name>A0A937FGK6_9CLOT</name>
<comment type="similarity">
    <text evidence="3 6">Belongs to the NifD/NifK/NifE/NifN family.</text>
</comment>
<evidence type="ECO:0000256" key="3">
    <source>
        <dbReference type="ARBA" id="ARBA00011002"/>
    </source>
</evidence>
<dbReference type="GO" id="GO:0016163">
    <property type="term" value="F:nitrogenase activity"/>
    <property type="evidence" value="ECO:0007669"/>
    <property type="project" value="InterPro"/>
</dbReference>
<reference evidence="8" key="1">
    <citation type="submission" date="2021-01" db="EMBL/GenBank/DDBJ databases">
        <title>Genome public.</title>
        <authorList>
            <person name="Liu C."/>
            <person name="Sun Q."/>
        </authorList>
    </citation>
    <scope>NUCLEOTIDE SEQUENCE</scope>
    <source>
        <strain evidence="8">YIM B02565</strain>
    </source>
</reference>
<dbReference type="PROSITE" id="PS00090">
    <property type="entry name" value="NITROGENASE_1_2"/>
    <property type="match status" value="1"/>
</dbReference>